<comment type="caution">
    <text evidence="1">The sequence shown here is derived from an EMBL/GenBank/DDBJ whole genome shotgun (WGS) entry which is preliminary data.</text>
</comment>
<dbReference type="AlphaFoldDB" id="A0A327QUZ6"/>
<organism evidence="1 2">
    <name type="scientific">Chitinophaga skermanii</name>
    <dbReference type="NCBI Taxonomy" id="331697"/>
    <lineage>
        <taxon>Bacteria</taxon>
        <taxon>Pseudomonadati</taxon>
        <taxon>Bacteroidota</taxon>
        <taxon>Chitinophagia</taxon>
        <taxon>Chitinophagales</taxon>
        <taxon>Chitinophagaceae</taxon>
        <taxon>Chitinophaga</taxon>
    </lineage>
</organism>
<reference evidence="1 2" key="1">
    <citation type="submission" date="2018-06" db="EMBL/GenBank/DDBJ databases">
        <title>Genomic Encyclopedia of Archaeal and Bacterial Type Strains, Phase II (KMG-II): from individual species to whole genera.</title>
        <authorList>
            <person name="Goeker M."/>
        </authorList>
    </citation>
    <scope>NUCLEOTIDE SEQUENCE [LARGE SCALE GENOMIC DNA]</scope>
    <source>
        <strain evidence="1 2">DSM 23857</strain>
    </source>
</reference>
<gene>
    <name evidence="1" type="ORF">LX64_00847</name>
</gene>
<evidence type="ECO:0000313" key="2">
    <source>
        <dbReference type="Proteomes" id="UP000249547"/>
    </source>
</evidence>
<evidence type="ECO:0000313" key="1">
    <source>
        <dbReference type="EMBL" id="RAJ08200.1"/>
    </source>
</evidence>
<sequence>MQFGSALNRLQMRAISGGLRETAILCNFFIIDSCERECPPKCKCDGFICFN</sequence>
<dbReference type="EMBL" id="QLLL01000002">
    <property type="protein sequence ID" value="RAJ08200.1"/>
    <property type="molecule type" value="Genomic_DNA"/>
</dbReference>
<keyword evidence="2" id="KW-1185">Reference proteome</keyword>
<name>A0A327QUZ6_9BACT</name>
<accession>A0A327QUZ6</accession>
<proteinExistence type="predicted"/>
<dbReference type="Proteomes" id="UP000249547">
    <property type="component" value="Unassembled WGS sequence"/>
</dbReference>
<protein>
    <submittedName>
        <fullName evidence="1">Uncharacterized protein</fullName>
    </submittedName>
</protein>